<dbReference type="GO" id="GO:0006400">
    <property type="term" value="P:tRNA modification"/>
    <property type="evidence" value="ECO:0007669"/>
    <property type="project" value="UniProtKB-UniRule"/>
</dbReference>
<dbReference type="SUPFAM" id="SSF52402">
    <property type="entry name" value="Adenine nucleotide alpha hydrolases-like"/>
    <property type="match status" value="1"/>
</dbReference>
<dbReference type="Pfam" id="PF11734">
    <property type="entry name" value="TilS_C"/>
    <property type="match status" value="1"/>
</dbReference>
<feature type="binding site" evidence="8">
    <location>
        <begin position="27"/>
        <end position="32"/>
    </location>
    <ligand>
        <name>ATP</name>
        <dbReference type="ChEBI" id="CHEBI:30616"/>
    </ligand>
</feature>
<keyword evidence="6 8" id="KW-0067">ATP-binding</keyword>
<dbReference type="Proteomes" id="UP000030019">
    <property type="component" value="Unassembled WGS sequence"/>
</dbReference>
<dbReference type="HAMAP" id="MF_01161">
    <property type="entry name" value="tRNA_Ile_lys_synt"/>
    <property type="match status" value="1"/>
</dbReference>
<comment type="subcellular location">
    <subcellularLocation>
        <location evidence="1 8">Cytoplasm</location>
    </subcellularLocation>
</comment>
<dbReference type="InterPro" id="IPR012795">
    <property type="entry name" value="tRNA_Ile_lys_synt_N"/>
</dbReference>
<protein>
    <recommendedName>
        <fullName evidence="8">tRNA(Ile)-lysidine synthase</fullName>
        <ecNumber evidence="8">6.3.4.19</ecNumber>
    </recommendedName>
    <alternativeName>
        <fullName evidence="8">tRNA(Ile)-2-lysyl-cytidine synthase</fullName>
    </alternativeName>
    <alternativeName>
        <fullName evidence="8">tRNA(Ile)-lysidine synthetase</fullName>
    </alternativeName>
</protein>
<comment type="domain">
    <text evidence="8">The N-terminal region contains the highly conserved SGGXDS motif, predicted to be a P-loop motif involved in ATP binding.</text>
</comment>
<evidence type="ECO:0000256" key="1">
    <source>
        <dbReference type="ARBA" id="ARBA00004496"/>
    </source>
</evidence>
<dbReference type="AlphaFoldDB" id="A0A0A0DGQ8"/>
<dbReference type="InterPro" id="IPR011063">
    <property type="entry name" value="TilS/TtcA_N"/>
</dbReference>
<accession>A0A0A0DGQ8</accession>
<comment type="similarity">
    <text evidence="8">Belongs to the tRNA(Ile)-lysidine synthase family.</text>
</comment>
<sequence>MMNQEFRKKMQEKQYFQNHQKVLVAVSGGLDSMTLFHLLHQNREELEIELGIAHINHKQRLESDMEEQELSNFAHQLGVKFFSSNFSGDFTEEKARHFRYHFFEEIMLTEGYTALVTAHHAEDQAETVFMRLLRGARICHLSGMKEIQPFANGELIRPLLYFHKQDFPEILHFEDESNFQNDYLRNRIRNLYLPSLEKENPRFQDSLISLGKEVQDLQTALSHLTQGLEVTNLEVFKQQIPEVQSFLLQEYLKKFPTLNLNKKQFAEILRILRTKANYIHHLKNNYKLVKDYKHFEIRKISRKSDLKVDSILLECGNLLQFGEYQFSFGFPLNGENVQEISVSRETPLILRYRKPGDLLCLKGHHKKLRRLFIDQKIPFEEREKAIIIEQNQQILAIVNIAISDLSKELKSDIMGTVLYIQKLDR</sequence>
<evidence type="ECO:0000256" key="2">
    <source>
        <dbReference type="ARBA" id="ARBA00022490"/>
    </source>
</evidence>
<keyword evidence="2 8" id="KW-0963">Cytoplasm</keyword>
<reference evidence="10 11" key="1">
    <citation type="submission" date="2014-06" db="EMBL/GenBank/DDBJ databases">
        <authorList>
            <person name="Teng J.L."/>
            <person name="Huang Y."/>
            <person name="Tse H."/>
            <person name="Lau S.K."/>
            <person name="Woo P.C."/>
        </authorList>
    </citation>
    <scope>NUCLEOTIDE SEQUENCE [LARGE SCALE GENOMIC DNA]</scope>
    <source>
        <strain evidence="10 11">HKU4</strain>
    </source>
</reference>
<evidence type="ECO:0000256" key="6">
    <source>
        <dbReference type="ARBA" id="ARBA00022840"/>
    </source>
</evidence>
<dbReference type="EMBL" id="JPEN01000029">
    <property type="protein sequence ID" value="KGM37886.1"/>
    <property type="molecule type" value="Genomic_DNA"/>
</dbReference>
<dbReference type="InterPro" id="IPR012796">
    <property type="entry name" value="Lysidine-tRNA-synth_C"/>
</dbReference>
<evidence type="ECO:0000256" key="4">
    <source>
        <dbReference type="ARBA" id="ARBA00022694"/>
    </source>
</evidence>
<feature type="domain" description="Lysidine-tRNA(Ile) synthetase C-terminal" evidence="9">
    <location>
        <begin position="348"/>
        <end position="420"/>
    </location>
</feature>
<dbReference type="PANTHER" id="PTHR43033">
    <property type="entry name" value="TRNA(ILE)-LYSIDINE SYNTHASE-RELATED"/>
    <property type="match status" value="1"/>
</dbReference>
<dbReference type="CDD" id="cd01992">
    <property type="entry name" value="TilS_N"/>
    <property type="match status" value="1"/>
</dbReference>
<dbReference type="PANTHER" id="PTHR43033:SF1">
    <property type="entry name" value="TRNA(ILE)-LYSIDINE SYNTHASE-RELATED"/>
    <property type="match status" value="1"/>
</dbReference>
<dbReference type="Gene3D" id="3.40.50.620">
    <property type="entry name" value="HUPs"/>
    <property type="match status" value="1"/>
</dbReference>
<dbReference type="GO" id="GO:0032267">
    <property type="term" value="F:tRNA(Ile)-lysidine synthase activity"/>
    <property type="evidence" value="ECO:0007669"/>
    <property type="project" value="UniProtKB-EC"/>
</dbReference>
<proteinExistence type="inferred from homology"/>
<dbReference type="InterPro" id="IPR014729">
    <property type="entry name" value="Rossmann-like_a/b/a_fold"/>
</dbReference>
<keyword evidence="4 8" id="KW-0819">tRNA processing</keyword>
<dbReference type="EC" id="6.3.4.19" evidence="8"/>
<name>A0A0A0DGQ8_9STRE</name>
<comment type="function">
    <text evidence="8">Ligates lysine onto the cytidine present at position 34 of the AUA codon-specific tRNA(Ile) that contains the anticodon CAU, in an ATP-dependent manner. Cytidine is converted to lysidine, thus changing the amino acid specificity of the tRNA from methionine to isoleucine.</text>
</comment>
<dbReference type="GO" id="GO:0005737">
    <property type="term" value="C:cytoplasm"/>
    <property type="evidence" value="ECO:0007669"/>
    <property type="project" value="UniProtKB-SubCell"/>
</dbReference>
<evidence type="ECO:0000313" key="10">
    <source>
        <dbReference type="EMBL" id="KGM37886.1"/>
    </source>
</evidence>
<dbReference type="PATRIC" id="fig|176090.4.peg.377"/>
<dbReference type="STRING" id="176090.SSIN_0378"/>
<evidence type="ECO:0000256" key="3">
    <source>
        <dbReference type="ARBA" id="ARBA00022598"/>
    </source>
</evidence>
<evidence type="ECO:0000256" key="8">
    <source>
        <dbReference type="HAMAP-Rule" id="MF_01161"/>
    </source>
</evidence>
<evidence type="ECO:0000256" key="5">
    <source>
        <dbReference type="ARBA" id="ARBA00022741"/>
    </source>
</evidence>
<dbReference type="SUPFAM" id="SSF56037">
    <property type="entry name" value="PheT/TilS domain"/>
    <property type="match status" value="1"/>
</dbReference>
<dbReference type="NCBIfam" id="TIGR02432">
    <property type="entry name" value="lysidine_TilS_N"/>
    <property type="match status" value="1"/>
</dbReference>
<evidence type="ECO:0000256" key="7">
    <source>
        <dbReference type="ARBA" id="ARBA00048539"/>
    </source>
</evidence>
<dbReference type="Pfam" id="PF01171">
    <property type="entry name" value="ATP_bind_3"/>
    <property type="match status" value="1"/>
</dbReference>
<comment type="catalytic activity">
    <reaction evidence="7 8">
        <text>cytidine(34) in tRNA(Ile2) + L-lysine + ATP = lysidine(34) in tRNA(Ile2) + AMP + diphosphate + H(+)</text>
        <dbReference type="Rhea" id="RHEA:43744"/>
        <dbReference type="Rhea" id="RHEA-COMP:10625"/>
        <dbReference type="Rhea" id="RHEA-COMP:10670"/>
        <dbReference type="ChEBI" id="CHEBI:15378"/>
        <dbReference type="ChEBI" id="CHEBI:30616"/>
        <dbReference type="ChEBI" id="CHEBI:32551"/>
        <dbReference type="ChEBI" id="CHEBI:33019"/>
        <dbReference type="ChEBI" id="CHEBI:82748"/>
        <dbReference type="ChEBI" id="CHEBI:83665"/>
        <dbReference type="ChEBI" id="CHEBI:456215"/>
        <dbReference type="EC" id="6.3.4.19"/>
    </reaction>
</comment>
<comment type="caution">
    <text evidence="10">The sequence shown here is derived from an EMBL/GenBank/DDBJ whole genome shotgun (WGS) entry which is preliminary data.</text>
</comment>
<dbReference type="eggNOG" id="COG0037">
    <property type="taxonomic scope" value="Bacteria"/>
</dbReference>
<keyword evidence="11" id="KW-1185">Reference proteome</keyword>
<evidence type="ECO:0000313" key="11">
    <source>
        <dbReference type="Proteomes" id="UP000030019"/>
    </source>
</evidence>
<organism evidence="10 11">
    <name type="scientific">Streptococcus sinensis</name>
    <dbReference type="NCBI Taxonomy" id="176090"/>
    <lineage>
        <taxon>Bacteria</taxon>
        <taxon>Bacillati</taxon>
        <taxon>Bacillota</taxon>
        <taxon>Bacilli</taxon>
        <taxon>Lactobacillales</taxon>
        <taxon>Streptococcaceae</taxon>
        <taxon>Streptococcus</taxon>
    </lineage>
</organism>
<dbReference type="GO" id="GO:0005524">
    <property type="term" value="F:ATP binding"/>
    <property type="evidence" value="ECO:0007669"/>
    <property type="project" value="UniProtKB-UniRule"/>
</dbReference>
<dbReference type="InterPro" id="IPR012094">
    <property type="entry name" value="tRNA_Ile_lys_synt"/>
</dbReference>
<gene>
    <name evidence="8" type="primary">tilS</name>
    <name evidence="10" type="ORF">SSIN_0378</name>
</gene>
<keyword evidence="5 8" id="KW-0547">Nucleotide-binding</keyword>
<dbReference type="RefSeq" id="WP_037615089.1">
    <property type="nucleotide sequence ID" value="NZ_JASKOR010000026.1"/>
</dbReference>
<keyword evidence="3 8" id="KW-0436">Ligase</keyword>
<dbReference type="NCBIfam" id="TIGR02433">
    <property type="entry name" value="lysidine_TilS_C"/>
    <property type="match status" value="1"/>
</dbReference>
<dbReference type="SMART" id="SM00977">
    <property type="entry name" value="TilS_C"/>
    <property type="match status" value="1"/>
</dbReference>
<evidence type="ECO:0000259" key="9">
    <source>
        <dbReference type="SMART" id="SM00977"/>
    </source>
</evidence>